<comment type="function">
    <text evidence="12">Catalyzes the oxidation of L-aspartate to iminoaspartate.</text>
</comment>
<accession>A0A2T5Y7E3</accession>
<gene>
    <name evidence="15" type="ORF">C8N40_11416</name>
</gene>
<protein>
    <recommendedName>
        <fullName evidence="4 10">L-aspartate oxidase</fullName>
        <ecNumber evidence="4 10">1.4.3.16</ecNumber>
    </recommendedName>
</protein>
<feature type="active site" description="Proton acceptor" evidence="11">
    <location>
        <position position="276"/>
    </location>
</feature>
<evidence type="ECO:0000256" key="4">
    <source>
        <dbReference type="ARBA" id="ARBA00012173"/>
    </source>
</evidence>
<evidence type="ECO:0000256" key="7">
    <source>
        <dbReference type="ARBA" id="ARBA00022827"/>
    </source>
</evidence>
<dbReference type="PRINTS" id="PR00411">
    <property type="entry name" value="PNDRDTASEI"/>
</dbReference>
<feature type="domain" description="Fumarate reductase/succinate dehydrogenase flavoprotein-like C-terminal" evidence="14">
    <location>
        <begin position="422"/>
        <end position="494"/>
    </location>
</feature>
<evidence type="ECO:0000256" key="9">
    <source>
        <dbReference type="ARBA" id="ARBA00048305"/>
    </source>
</evidence>
<dbReference type="InterPro" id="IPR003953">
    <property type="entry name" value="FAD-dep_OxRdtase_2_FAD-bd"/>
</dbReference>
<keyword evidence="5 12" id="KW-0285">Flavoprotein</keyword>
<dbReference type="Pfam" id="PF00890">
    <property type="entry name" value="FAD_binding_2"/>
    <property type="match status" value="1"/>
</dbReference>
<dbReference type="GO" id="GO:0008734">
    <property type="term" value="F:L-aspartate oxidase activity"/>
    <property type="evidence" value="ECO:0007669"/>
    <property type="project" value="UniProtKB-UniRule"/>
</dbReference>
<evidence type="ECO:0000256" key="6">
    <source>
        <dbReference type="ARBA" id="ARBA00022642"/>
    </source>
</evidence>
<dbReference type="SUPFAM" id="SSF56425">
    <property type="entry name" value="Succinate dehydrogenase/fumarate reductase flavoprotein, catalytic domain"/>
    <property type="match status" value="1"/>
</dbReference>
<dbReference type="InterPro" id="IPR015939">
    <property type="entry name" value="Fum_Rdtase/Succ_DH_flav-like_C"/>
</dbReference>
<feature type="domain" description="FAD-dependent oxidoreductase 2 FAD-binding" evidence="13">
    <location>
        <begin position="6"/>
        <end position="378"/>
    </location>
</feature>
<keyword evidence="7 12" id="KW-0274">FAD</keyword>
<dbReference type="GO" id="GO:0034628">
    <property type="term" value="P:'de novo' NAD+ biosynthetic process from L-aspartate"/>
    <property type="evidence" value="ECO:0007669"/>
    <property type="project" value="TreeGrafter"/>
</dbReference>
<evidence type="ECO:0000256" key="1">
    <source>
        <dbReference type="ARBA" id="ARBA00001974"/>
    </source>
</evidence>
<dbReference type="EC" id="1.4.3.16" evidence="4 10"/>
<dbReference type="InterPro" id="IPR036188">
    <property type="entry name" value="FAD/NAD-bd_sf"/>
</dbReference>
<dbReference type="Gene3D" id="1.20.58.100">
    <property type="entry name" value="Fumarate reductase/succinate dehydrogenase flavoprotein-like, C-terminal domain"/>
    <property type="match status" value="1"/>
</dbReference>
<dbReference type="SUPFAM" id="SSF46977">
    <property type="entry name" value="Succinate dehydrogenase/fumarate reductase flavoprotein C-terminal domain"/>
    <property type="match status" value="1"/>
</dbReference>
<dbReference type="EMBL" id="QBKI01000014">
    <property type="protein sequence ID" value="PTX12218.1"/>
    <property type="molecule type" value="Genomic_DNA"/>
</dbReference>
<dbReference type="PANTHER" id="PTHR42716">
    <property type="entry name" value="L-ASPARTATE OXIDASE"/>
    <property type="match status" value="1"/>
</dbReference>
<evidence type="ECO:0000259" key="13">
    <source>
        <dbReference type="Pfam" id="PF00890"/>
    </source>
</evidence>
<dbReference type="Pfam" id="PF02910">
    <property type="entry name" value="Succ_DH_flav_C"/>
    <property type="match status" value="1"/>
</dbReference>
<dbReference type="InterPro" id="IPR005288">
    <property type="entry name" value="NadB"/>
</dbReference>
<dbReference type="Proteomes" id="UP000244225">
    <property type="component" value="Unassembled WGS sequence"/>
</dbReference>
<evidence type="ECO:0000256" key="5">
    <source>
        <dbReference type="ARBA" id="ARBA00022630"/>
    </source>
</evidence>
<evidence type="ECO:0000313" key="15">
    <source>
        <dbReference type="EMBL" id="PTX12218.1"/>
    </source>
</evidence>
<organism evidence="15 16">
    <name type="scientific">Pontibacter mucosus</name>
    <dbReference type="NCBI Taxonomy" id="1649266"/>
    <lineage>
        <taxon>Bacteria</taxon>
        <taxon>Pseudomonadati</taxon>
        <taxon>Bacteroidota</taxon>
        <taxon>Cytophagia</taxon>
        <taxon>Cytophagales</taxon>
        <taxon>Hymenobacteraceae</taxon>
        <taxon>Pontibacter</taxon>
    </lineage>
</organism>
<comment type="pathway">
    <text evidence="2 12">Cofactor biosynthesis; NAD(+) biosynthesis; iminoaspartate from L-aspartate (oxidase route): step 1/1.</text>
</comment>
<name>A0A2T5Y7E3_9BACT</name>
<proteinExistence type="inferred from homology"/>
<comment type="subcellular location">
    <subcellularLocation>
        <location evidence="12">Cytoplasm</location>
    </subcellularLocation>
</comment>
<comment type="cofactor">
    <cofactor evidence="1 12">
        <name>FAD</name>
        <dbReference type="ChEBI" id="CHEBI:57692"/>
    </cofactor>
</comment>
<dbReference type="Gene3D" id="3.50.50.60">
    <property type="entry name" value="FAD/NAD(P)-binding domain"/>
    <property type="match status" value="1"/>
</dbReference>
<dbReference type="Gene3D" id="3.90.700.10">
    <property type="entry name" value="Succinate dehydrogenase/fumarate reductase flavoprotein, catalytic domain"/>
    <property type="match status" value="1"/>
</dbReference>
<sequence>MKLSFDYVVLGSGVAGLTFALEAAAHGRVAVGCKAALSETNTLFAQGGIAAVLGVADSFEQHVQDTLLAGAGLCDEVAVRFMVERAPESTNWLQERGVAFDTDREKSIALGLEGGHSRHRIVHVKDHTGLSLQQVLGKAARQHTNITILEHHMALELLLQQGACQGVQLLDLKTGESKAILAKAVVLATGGSGQVYQHTTNPRIATGDGLAMAYRAGARVSNMEFFQFHPTALYNPACEDTFLISEALRGAGAELVLPDGARFMHHYHPQGSLAPRDVVARAVYHEMQQHHSPCLYLDARHLPEGHLQQYFPLIYNKCKSIGIDAAVDFIPVVPAAHYQCGGVATDLQGQTSVPGLYAVGEVACTGVHGANRLASNSLLEGVVFGKAAAAHAVAQKYELPESMEVPAFTAGTESADVSGLKAALRQLMWEKVGIERTHGGLLQAQEQVRLLGLQLQKHEPALSGEVWELRNLLTVAALTIEACLARKESVGGHFLLQEAELV</sequence>
<dbReference type="AlphaFoldDB" id="A0A2T5Y7E3"/>
<evidence type="ECO:0000259" key="14">
    <source>
        <dbReference type="Pfam" id="PF02910"/>
    </source>
</evidence>
<dbReference type="InterPro" id="IPR037099">
    <property type="entry name" value="Fum_R/Succ_DH_flav-like_C_sf"/>
</dbReference>
<evidence type="ECO:0000256" key="11">
    <source>
        <dbReference type="PIRSR" id="PIRSR000171-1"/>
    </source>
</evidence>
<comment type="similarity">
    <text evidence="3 12">Belongs to the FAD-dependent oxidoreductase 2 family. NadB subfamily.</text>
</comment>
<dbReference type="FunFam" id="3.90.700.10:FF:000002">
    <property type="entry name" value="L-aspartate oxidase"/>
    <property type="match status" value="1"/>
</dbReference>
<keyword evidence="8 12" id="KW-0560">Oxidoreductase</keyword>
<keyword evidence="6 12" id="KW-0662">Pyridine nucleotide biosynthesis</keyword>
<comment type="catalytic activity">
    <reaction evidence="9">
        <text>L-aspartate + O2 = iminosuccinate + H2O2</text>
        <dbReference type="Rhea" id="RHEA:25876"/>
        <dbReference type="ChEBI" id="CHEBI:15379"/>
        <dbReference type="ChEBI" id="CHEBI:16240"/>
        <dbReference type="ChEBI" id="CHEBI:29991"/>
        <dbReference type="ChEBI" id="CHEBI:77875"/>
        <dbReference type="EC" id="1.4.3.16"/>
    </reaction>
    <physiologicalReaction direction="left-to-right" evidence="9">
        <dbReference type="Rhea" id="RHEA:25877"/>
    </physiologicalReaction>
</comment>
<evidence type="ECO:0000256" key="3">
    <source>
        <dbReference type="ARBA" id="ARBA00008562"/>
    </source>
</evidence>
<dbReference type="PIRSF" id="PIRSF000171">
    <property type="entry name" value="SDHA_APRA_LASPO"/>
    <property type="match status" value="1"/>
</dbReference>
<comment type="caution">
    <text evidence="15">The sequence shown here is derived from an EMBL/GenBank/DDBJ whole genome shotgun (WGS) entry which is preliminary data.</text>
</comment>
<dbReference type="OrthoDB" id="9806724at2"/>
<evidence type="ECO:0000313" key="16">
    <source>
        <dbReference type="Proteomes" id="UP000244225"/>
    </source>
</evidence>
<keyword evidence="16" id="KW-1185">Reference proteome</keyword>
<dbReference type="NCBIfam" id="TIGR00551">
    <property type="entry name" value="nadB"/>
    <property type="match status" value="1"/>
</dbReference>
<reference evidence="15 16" key="1">
    <citation type="submission" date="2018-04" db="EMBL/GenBank/DDBJ databases">
        <title>Genomic Encyclopedia of Archaeal and Bacterial Type Strains, Phase II (KMG-II): from individual species to whole genera.</title>
        <authorList>
            <person name="Goeker M."/>
        </authorList>
    </citation>
    <scope>NUCLEOTIDE SEQUENCE [LARGE SCALE GENOMIC DNA]</scope>
    <source>
        <strain evidence="15 16">DSM 100162</strain>
    </source>
</reference>
<dbReference type="SUPFAM" id="SSF51905">
    <property type="entry name" value="FAD/NAD(P)-binding domain"/>
    <property type="match status" value="1"/>
</dbReference>
<dbReference type="InterPro" id="IPR027477">
    <property type="entry name" value="Succ_DH/fumarate_Rdtase_cat_sf"/>
</dbReference>
<dbReference type="PANTHER" id="PTHR42716:SF2">
    <property type="entry name" value="L-ASPARTATE OXIDASE, CHLOROPLASTIC"/>
    <property type="match status" value="1"/>
</dbReference>
<evidence type="ECO:0000256" key="2">
    <source>
        <dbReference type="ARBA" id="ARBA00004950"/>
    </source>
</evidence>
<dbReference type="PRINTS" id="PR00368">
    <property type="entry name" value="FADPNR"/>
</dbReference>
<evidence type="ECO:0000256" key="10">
    <source>
        <dbReference type="NCBIfam" id="TIGR00551"/>
    </source>
</evidence>
<evidence type="ECO:0000256" key="12">
    <source>
        <dbReference type="RuleBase" id="RU362049"/>
    </source>
</evidence>
<dbReference type="UniPathway" id="UPA00253">
    <property type="reaction ID" value="UER00326"/>
</dbReference>
<dbReference type="GO" id="GO:0005737">
    <property type="term" value="C:cytoplasm"/>
    <property type="evidence" value="ECO:0007669"/>
    <property type="project" value="UniProtKB-SubCell"/>
</dbReference>
<evidence type="ECO:0000256" key="8">
    <source>
        <dbReference type="ARBA" id="ARBA00023002"/>
    </source>
</evidence>
<dbReference type="RefSeq" id="WP_108213720.1">
    <property type="nucleotide sequence ID" value="NZ_QBKI01000014.1"/>
</dbReference>